<proteinExistence type="predicted"/>
<sequence>MKLTRIDLNSWLIQTHQQTLLLDPWLVDPLVFLGLPWFIRIEHRNPPPFTPETLPKIDGILISQAQPDHCHPPTLQRLDKTIPVLASPSAAPVVRGLGFASVQALDPWQSVQWQDVQITAVPGAPLGPIRELGYLLKEEKSQTQLYYEPHLSEPDIRQRLQQAFSPIQTLLIPVVGQVFPLLGEVIMGPERALQVVEALQPRQVIPTAMGEVDYSGWFASQIRTRGSLEEFRQRLGSLNAGAGISIQLCCPAPGETVSLSAGVEA</sequence>
<reference evidence="1" key="1">
    <citation type="submission" date="2021-02" db="EMBL/GenBank/DDBJ databases">
        <title>The CRISPR/cas machinery reduction and long-range gene transfer in the hot spring cyanobacterium Synechococcus.</title>
        <authorList>
            <person name="Dvorak P."/>
            <person name="Jahodarova E."/>
            <person name="Hasler P."/>
            <person name="Poulickova A."/>
        </authorList>
    </citation>
    <scope>NUCLEOTIDE SEQUENCE</scope>
    <source>
        <strain evidence="1">Rupite</strain>
    </source>
</reference>
<name>A0ABT0CCZ3_THEVL</name>
<dbReference type="InterPro" id="IPR036866">
    <property type="entry name" value="RibonucZ/Hydroxyglut_hydro"/>
</dbReference>
<dbReference type="EMBL" id="JAFIRA010000032">
    <property type="protein sequence ID" value="MCJ2543626.1"/>
    <property type="molecule type" value="Genomic_DNA"/>
</dbReference>
<evidence type="ECO:0000313" key="1">
    <source>
        <dbReference type="EMBL" id="MCJ2543626.1"/>
    </source>
</evidence>
<dbReference type="PANTHER" id="PTHR36142:SF2">
    <property type="entry name" value="METALLO-HYDROLASE_OXIDOREDUCTASE SUPERFAMILY PROTEIN"/>
    <property type="match status" value="1"/>
</dbReference>
<keyword evidence="2" id="KW-1185">Reference proteome</keyword>
<dbReference type="Pfam" id="PF13483">
    <property type="entry name" value="Lactamase_B_3"/>
    <property type="match status" value="1"/>
</dbReference>
<dbReference type="Gene3D" id="3.60.15.10">
    <property type="entry name" value="Ribonuclease Z/Hydroxyacylglutathione hydrolase-like"/>
    <property type="match status" value="1"/>
</dbReference>
<dbReference type="RefSeq" id="WP_244351219.1">
    <property type="nucleotide sequence ID" value="NZ_JAFIRA010000032.1"/>
</dbReference>
<gene>
    <name evidence="1" type="ORF">JX360_12035</name>
</gene>
<dbReference type="PANTHER" id="PTHR36142">
    <property type="entry name" value="METALLO-HYDROLASE/OXIDOREDUCTASE SUPERFAMILY PROTEIN"/>
    <property type="match status" value="1"/>
</dbReference>
<organism evidence="1 2">
    <name type="scientific">Thermostichus vulcanus str. 'Rupite'</name>
    <dbReference type="NCBI Taxonomy" id="2813851"/>
    <lineage>
        <taxon>Bacteria</taxon>
        <taxon>Bacillati</taxon>
        <taxon>Cyanobacteriota</taxon>
        <taxon>Cyanophyceae</taxon>
        <taxon>Thermostichales</taxon>
        <taxon>Thermostichaceae</taxon>
        <taxon>Thermostichus</taxon>
    </lineage>
</organism>
<dbReference type="SUPFAM" id="SSF56281">
    <property type="entry name" value="Metallo-hydrolase/oxidoreductase"/>
    <property type="match status" value="1"/>
</dbReference>
<protein>
    <submittedName>
        <fullName evidence="1">MBL fold metallo-hydrolase</fullName>
    </submittedName>
</protein>
<comment type="caution">
    <text evidence="1">The sequence shown here is derived from an EMBL/GenBank/DDBJ whole genome shotgun (WGS) entry which is preliminary data.</text>
</comment>
<accession>A0ABT0CCZ3</accession>
<evidence type="ECO:0000313" key="2">
    <source>
        <dbReference type="Proteomes" id="UP000830835"/>
    </source>
</evidence>
<dbReference type="Proteomes" id="UP000830835">
    <property type="component" value="Unassembled WGS sequence"/>
</dbReference>